<dbReference type="RefSeq" id="WP_322612154.1">
    <property type="nucleotide sequence ID" value="NZ_JAXLNX010000032.1"/>
</dbReference>
<reference evidence="1 2" key="1">
    <citation type="submission" date="2023-12" db="EMBL/GenBank/DDBJ databases">
        <title>Genome comparison identifies genes involved in endophytic behavior of Lysinibacillus irui and provides insights into its role as a plant-growth promoting bacterium.</title>
        <authorList>
            <person name="Hilario S."/>
            <person name="Matos I."/>
            <person name="Goncalves M.F.M."/>
            <person name="Pardo C.A."/>
            <person name="Santos M.J."/>
        </authorList>
    </citation>
    <scope>NUCLEOTIDE SEQUENCE [LARGE SCALE GENOMIC DNA]</scope>
    <source>
        <strain evidence="1 2">B3</strain>
    </source>
</reference>
<dbReference type="Proteomes" id="UP001289615">
    <property type="component" value="Unassembled WGS sequence"/>
</dbReference>
<organism evidence="1 2">
    <name type="scientific">Lysinibacillus irui</name>
    <dbReference type="NCBI Taxonomy" id="2998077"/>
    <lineage>
        <taxon>Bacteria</taxon>
        <taxon>Bacillati</taxon>
        <taxon>Bacillota</taxon>
        <taxon>Bacilli</taxon>
        <taxon>Bacillales</taxon>
        <taxon>Bacillaceae</taxon>
        <taxon>Lysinibacillus</taxon>
    </lineage>
</organism>
<protein>
    <submittedName>
        <fullName evidence="1">Uncharacterized protein</fullName>
    </submittedName>
</protein>
<accession>A0ABU5NT00</accession>
<dbReference type="EMBL" id="JAXUIA010000023">
    <property type="protein sequence ID" value="MEA0979188.1"/>
    <property type="molecule type" value="Genomic_DNA"/>
</dbReference>
<comment type="caution">
    <text evidence="1">The sequence shown here is derived from an EMBL/GenBank/DDBJ whole genome shotgun (WGS) entry which is preliminary data.</text>
</comment>
<evidence type="ECO:0000313" key="1">
    <source>
        <dbReference type="EMBL" id="MEA0979188.1"/>
    </source>
</evidence>
<name>A0ABU5NT00_9BACI</name>
<sequence length="109" mass="12381">MNFKEALEKDLSSVFFNVDEMADQHEFDGQTLDLIVVDNNLEDLNGLGREQLDAMQEVYKVYKTVYVKSSDFFVPKIGTELVLDGLSYYVEESGEEMGIIRIVISANES</sequence>
<keyword evidence="2" id="KW-1185">Reference proteome</keyword>
<gene>
    <name evidence="1" type="ORF">U6C28_23185</name>
</gene>
<evidence type="ECO:0000313" key="2">
    <source>
        <dbReference type="Proteomes" id="UP001289615"/>
    </source>
</evidence>
<proteinExistence type="predicted"/>